<dbReference type="EMBL" id="FRBK01000011">
    <property type="protein sequence ID" value="SHM44082.1"/>
    <property type="molecule type" value="Genomic_DNA"/>
</dbReference>
<reference evidence="3" key="1">
    <citation type="submission" date="2016-11" db="EMBL/GenBank/DDBJ databases">
        <authorList>
            <person name="Jaros S."/>
            <person name="Januszkiewicz K."/>
            <person name="Wedrychowicz H."/>
        </authorList>
    </citation>
    <scope>NUCLEOTIDE SEQUENCE [LARGE SCALE GENOMIC DNA]</scope>
    <source>
        <strain evidence="3">CGMCC 4.3555</strain>
    </source>
</reference>
<accession>A0A9X8MZK4</accession>
<proteinExistence type="predicted"/>
<feature type="transmembrane region" description="Helical" evidence="1">
    <location>
        <begin position="18"/>
        <end position="35"/>
    </location>
</feature>
<name>A0A9X8MZK4_9ACTN</name>
<evidence type="ECO:0000256" key="1">
    <source>
        <dbReference type="SAM" id="Phobius"/>
    </source>
</evidence>
<keyword evidence="1" id="KW-0812">Transmembrane</keyword>
<gene>
    <name evidence="2" type="ORF">SAMN05216268_11123</name>
</gene>
<comment type="caution">
    <text evidence="2">The sequence shown here is derived from an EMBL/GenBank/DDBJ whole genome shotgun (WGS) entry which is preliminary data.</text>
</comment>
<evidence type="ECO:0000313" key="3">
    <source>
        <dbReference type="Proteomes" id="UP000184388"/>
    </source>
</evidence>
<keyword evidence="1" id="KW-1133">Transmembrane helix</keyword>
<dbReference type="AlphaFoldDB" id="A0A9X8MZK4"/>
<organism evidence="2 3">
    <name type="scientific">Streptomyces yunnanensis</name>
    <dbReference type="NCBI Taxonomy" id="156453"/>
    <lineage>
        <taxon>Bacteria</taxon>
        <taxon>Bacillati</taxon>
        <taxon>Actinomycetota</taxon>
        <taxon>Actinomycetes</taxon>
        <taxon>Kitasatosporales</taxon>
        <taxon>Streptomycetaceae</taxon>
        <taxon>Streptomyces</taxon>
    </lineage>
</organism>
<dbReference type="Proteomes" id="UP000184388">
    <property type="component" value="Unassembled WGS sequence"/>
</dbReference>
<keyword evidence="1" id="KW-0472">Membrane</keyword>
<evidence type="ECO:0000313" key="2">
    <source>
        <dbReference type="EMBL" id="SHM44082.1"/>
    </source>
</evidence>
<protein>
    <submittedName>
        <fullName evidence="2">Uncharacterized protein</fullName>
    </submittedName>
</protein>
<sequence length="56" mass="6338">MHHTENAMNVLSAMLPEFLGSLLSGTVLGVTSWCLRRRRHRNAIQPNPERNDTPPD</sequence>